<dbReference type="HOGENOM" id="CLU_1774430_0_0_7"/>
<dbReference type="EMBL" id="CP000527">
    <property type="protein sequence ID" value="ABM28070.1"/>
    <property type="molecule type" value="Genomic_DNA"/>
</dbReference>
<dbReference type="AlphaFoldDB" id="A0A0H3A6W8"/>
<accession>A0A0H3A6W8</accession>
<evidence type="ECO:0000313" key="2">
    <source>
        <dbReference type="Proteomes" id="UP000009173"/>
    </source>
</evidence>
<gene>
    <name evidence="1" type="ordered locus">Dvul_1050</name>
</gene>
<name>A0A0H3A6W8_NITV4</name>
<dbReference type="RefSeq" id="WP_011792013.1">
    <property type="nucleotide sequence ID" value="NC_008751.1"/>
</dbReference>
<protein>
    <submittedName>
        <fullName evidence="1">Transcriptional regulator CII, putative</fullName>
    </submittedName>
</protein>
<organism evidence="1 2">
    <name type="scientific">Nitratidesulfovibrio vulgaris (strain DP4)</name>
    <name type="common">Desulfovibrio vulgaris</name>
    <dbReference type="NCBI Taxonomy" id="391774"/>
    <lineage>
        <taxon>Bacteria</taxon>
        <taxon>Pseudomonadati</taxon>
        <taxon>Thermodesulfobacteriota</taxon>
        <taxon>Desulfovibrionia</taxon>
        <taxon>Desulfovibrionales</taxon>
        <taxon>Desulfovibrionaceae</taxon>
        <taxon>Nitratidesulfovibrio</taxon>
    </lineage>
</organism>
<dbReference type="Proteomes" id="UP000009173">
    <property type="component" value="Chromosome"/>
</dbReference>
<proteinExistence type="predicted"/>
<sequence>MRHRNLTGLLRRLLEESDKPAKVISAEMDMAYSTLMNQLNGDIPNAKFGADDLLDFCRALHTSEPVAYLAAGLGYRLESITASPDGRNLDHEQTQATIALAEFFKAQQAGKPVDATRALLQRAIKEAEDCLARQIDDERSKPGGQV</sequence>
<reference evidence="2" key="1">
    <citation type="journal article" date="2009" name="Environ. Microbiol.">
        <title>Contribution of mobile genetic elements to Desulfovibrio vulgaris genome plasticity.</title>
        <authorList>
            <person name="Walker C.B."/>
            <person name="Stolyar S."/>
            <person name="Chivian D."/>
            <person name="Pinel N."/>
            <person name="Gabster J.A."/>
            <person name="Dehal P.S."/>
            <person name="He Z."/>
            <person name="Yang Z.K."/>
            <person name="Yen H.C."/>
            <person name="Zhou J."/>
            <person name="Wall J.D."/>
            <person name="Hazen T.C."/>
            <person name="Arkin A.P."/>
            <person name="Stahl D.A."/>
        </authorList>
    </citation>
    <scope>NUCLEOTIDE SEQUENCE [LARGE SCALE GENOMIC DNA]</scope>
    <source>
        <strain evidence="2">DP4</strain>
    </source>
</reference>
<dbReference type="GO" id="GO:0003677">
    <property type="term" value="F:DNA binding"/>
    <property type="evidence" value="ECO:0007669"/>
    <property type="project" value="InterPro"/>
</dbReference>
<dbReference type="InterPro" id="IPR009679">
    <property type="entry name" value="Phage_186_CII-like"/>
</dbReference>
<dbReference type="KEGG" id="dvl:Dvul_1050"/>
<evidence type="ECO:0000313" key="1">
    <source>
        <dbReference type="EMBL" id="ABM28070.1"/>
    </source>
</evidence>
<dbReference type="Pfam" id="PF06892">
    <property type="entry name" value="Phage_CP76"/>
    <property type="match status" value="1"/>
</dbReference>